<proteinExistence type="predicted"/>
<dbReference type="AlphaFoldDB" id="A0AA42RAC1"/>
<dbReference type="EMBL" id="JAOCIZ010000067">
    <property type="protein sequence ID" value="MDH1506504.1"/>
    <property type="molecule type" value="Genomic_DNA"/>
</dbReference>
<dbReference type="Proteomes" id="UP001161704">
    <property type="component" value="Unassembled WGS sequence"/>
</dbReference>
<dbReference type="RefSeq" id="WP_279963589.1">
    <property type="nucleotide sequence ID" value="NZ_JAOCFK010000060.1"/>
</dbReference>
<reference evidence="1" key="1">
    <citation type="submission" date="2022-09" db="EMBL/GenBank/DDBJ databases">
        <title>Intensive care unit water sources are persistently colonized with multi-drug resistant bacteria and are the site of extensive horizontal gene transfer of antibiotic resistance genes.</title>
        <authorList>
            <person name="Diorio-Toth L."/>
        </authorList>
    </citation>
    <scope>NUCLEOTIDE SEQUENCE</scope>
    <source>
        <strain evidence="1">GD03710</strain>
    </source>
</reference>
<evidence type="ECO:0000313" key="1">
    <source>
        <dbReference type="EMBL" id="MDH1506504.1"/>
    </source>
</evidence>
<sequence>MNLSTELTYILSGTPLSVSCYSGRFMFGKECLAISGDEDDLFLHLTATGLAARLGVPRKDDLGKGEVWYWPDLPWDETVDIDEVKAPPVMVELKQVEIPVELQGFLAASSVFVSLQRHMQGDFGCVPVHEAQANRAALASGSGKEIRSEYPWIFDLSKRLVIVTNDVKTTVALI</sequence>
<organism evidence="1 2">
    <name type="scientific">Aeromonas caviae</name>
    <name type="common">Aeromonas punctata</name>
    <dbReference type="NCBI Taxonomy" id="648"/>
    <lineage>
        <taxon>Bacteria</taxon>
        <taxon>Pseudomonadati</taxon>
        <taxon>Pseudomonadota</taxon>
        <taxon>Gammaproteobacteria</taxon>
        <taxon>Aeromonadales</taxon>
        <taxon>Aeromonadaceae</taxon>
        <taxon>Aeromonas</taxon>
    </lineage>
</organism>
<comment type="caution">
    <text evidence="1">The sequence shown here is derived from an EMBL/GenBank/DDBJ whole genome shotgun (WGS) entry which is preliminary data.</text>
</comment>
<evidence type="ECO:0000313" key="2">
    <source>
        <dbReference type="Proteomes" id="UP001161704"/>
    </source>
</evidence>
<accession>A0AA42RAC1</accession>
<protein>
    <submittedName>
        <fullName evidence="1">Uncharacterized protein</fullName>
    </submittedName>
</protein>
<name>A0AA42RAC1_AERCA</name>
<gene>
    <name evidence="1" type="ORF">N5I20_15735</name>
</gene>